<feature type="chain" id="PRO_5039060181" evidence="1">
    <location>
        <begin position="21"/>
        <end position="383"/>
    </location>
</feature>
<gene>
    <name evidence="4" type="ORF">CLCOS_32280</name>
    <name evidence="3" type="ORF">WX73_03102</name>
</gene>
<dbReference type="Pfam" id="PF08239">
    <property type="entry name" value="SH3_3"/>
    <property type="match status" value="2"/>
</dbReference>
<evidence type="ECO:0000313" key="4">
    <source>
        <dbReference type="EMBL" id="OBR92025.1"/>
    </source>
</evidence>
<dbReference type="Gene3D" id="3.90.1720.10">
    <property type="entry name" value="endopeptidase domain like (from Nostoc punctiforme)"/>
    <property type="match status" value="1"/>
</dbReference>
<dbReference type="SMART" id="SM00287">
    <property type="entry name" value="SH3b"/>
    <property type="match status" value="2"/>
</dbReference>
<reference evidence="3 5" key="1">
    <citation type="journal article" date="2015" name="Biotechnol. Bioeng.">
        <title>Genome sequence and phenotypic characterization of Caulobacter segnis.</title>
        <authorList>
            <person name="Patel S."/>
            <person name="Fletcher B."/>
            <person name="Scott D.C."/>
            <person name="Ely B."/>
        </authorList>
    </citation>
    <scope>NUCLEOTIDE SEQUENCE [LARGE SCALE GENOMIC DNA]</scope>
    <source>
        <strain evidence="3 5">PS02</strain>
    </source>
</reference>
<organism evidence="3 5">
    <name type="scientific">Clostridium coskatii</name>
    <dbReference type="NCBI Taxonomy" id="1705578"/>
    <lineage>
        <taxon>Bacteria</taxon>
        <taxon>Bacillati</taxon>
        <taxon>Bacillota</taxon>
        <taxon>Clostridia</taxon>
        <taxon>Eubacteriales</taxon>
        <taxon>Clostridiaceae</taxon>
        <taxon>Clostridium</taxon>
    </lineage>
</organism>
<protein>
    <submittedName>
        <fullName evidence="3">Bacterial SH3 domain protein</fullName>
    </submittedName>
</protein>
<dbReference type="PATRIC" id="fig|1705578.3.peg.3162"/>
<dbReference type="InterPro" id="IPR052354">
    <property type="entry name" value="Cell_Wall_Dynamics_Protein"/>
</dbReference>
<evidence type="ECO:0000259" key="2">
    <source>
        <dbReference type="PROSITE" id="PS51781"/>
    </source>
</evidence>
<dbReference type="InterPro" id="IPR003646">
    <property type="entry name" value="SH3-like_bac-type"/>
</dbReference>
<sequence length="383" mass="41870">MKKSLAKILVPLIAFTSVMSVPFYKVSAATQTPISRTQVEQRATSLIDLTWTYSANKNSNISSQYASSVTLPNQFKGVTTATFKGIPYDWGGIDGINTNSYNAPWTNFLDAVNKGAFTGNVNTDGGLGYIPGTAGIDCSGFVQASFNIADYKQSTSTLLNNYFKKIDLNSLQHMDILDKPGDHVVIFDKWGTLNGVQGAFTYESTPDQTYGGIQGTKRYFISMNTINQGYIPARYINIVEDTTPSTPKFKVGGYAQVANVTSYANLRANPSTDDTILTNVPKGTILNLMNYSNGWYQVTYNGQTGWIWGNTLGTVPANQYVTISGVYQLNIRATSSSTAQIVGVLSQGQYAQKIGQTSDGSWYKIRINGIEGWSSSKYLTYIQ</sequence>
<dbReference type="Proteomes" id="UP000093694">
    <property type="component" value="Unassembled WGS sequence"/>
</dbReference>
<dbReference type="EMBL" id="LROR01000063">
    <property type="protein sequence ID" value="OBR92025.1"/>
    <property type="molecule type" value="Genomic_DNA"/>
</dbReference>
<evidence type="ECO:0000313" key="3">
    <source>
        <dbReference type="EMBL" id="OAA86298.1"/>
    </source>
</evidence>
<evidence type="ECO:0000313" key="6">
    <source>
        <dbReference type="Proteomes" id="UP000093694"/>
    </source>
</evidence>
<name>A0A162L9D6_9CLOT</name>
<dbReference type="AlphaFoldDB" id="A0A162L9D6"/>
<dbReference type="Proteomes" id="UP000077384">
    <property type="component" value="Unassembled WGS sequence"/>
</dbReference>
<dbReference type="PANTHER" id="PTHR34408:SF1">
    <property type="entry name" value="GLYCOSYL HYDROLASE FAMILY 19 DOMAIN-CONTAINING PROTEIN HI_1415"/>
    <property type="match status" value="1"/>
</dbReference>
<accession>A0A162L9D6</accession>
<reference evidence="4 6" key="2">
    <citation type="journal article" date="2016" name="Front. Microbiol.">
        <title>Industrial Acetogenic Biocatalysts: A Comparative Metabolic and Genomic Analysis.</title>
        <authorList>
            <person name="Bengelsdorf F."/>
            <person name="Poehlein A."/>
            <person name="Sonja S."/>
            <person name="Erz C."/>
            <person name="Hummel T."/>
            <person name="Hoffmeister S."/>
            <person name="Daniel R."/>
            <person name="Durre P."/>
        </authorList>
    </citation>
    <scope>NUCLEOTIDE SEQUENCE [LARGE SCALE GENOMIC DNA]</scope>
    <source>
        <strain evidence="4 6">PTA-10522</strain>
    </source>
</reference>
<dbReference type="EMBL" id="LITQ01000045">
    <property type="protein sequence ID" value="OAA86298.1"/>
    <property type="molecule type" value="Genomic_DNA"/>
</dbReference>
<keyword evidence="1" id="KW-0732">Signal</keyword>
<dbReference type="Gene3D" id="2.30.30.40">
    <property type="entry name" value="SH3 Domains"/>
    <property type="match status" value="2"/>
</dbReference>
<dbReference type="PROSITE" id="PS51781">
    <property type="entry name" value="SH3B"/>
    <property type="match status" value="2"/>
</dbReference>
<dbReference type="PANTHER" id="PTHR34408">
    <property type="entry name" value="FAMILY PROTEIN, PUTATIVE-RELATED"/>
    <property type="match status" value="1"/>
</dbReference>
<proteinExistence type="predicted"/>
<dbReference type="RefSeq" id="WP_063602464.1">
    <property type="nucleotide sequence ID" value="NZ_LITQ01000045.1"/>
</dbReference>
<evidence type="ECO:0000313" key="5">
    <source>
        <dbReference type="Proteomes" id="UP000077384"/>
    </source>
</evidence>
<feature type="domain" description="SH3b" evidence="2">
    <location>
        <begin position="318"/>
        <end position="383"/>
    </location>
</feature>
<comment type="caution">
    <text evidence="3">The sequence shown here is derived from an EMBL/GenBank/DDBJ whole genome shotgun (WGS) entry which is preliminary data.</text>
</comment>
<keyword evidence="6" id="KW-1185">Reference proteome</keyword>
<feature type="signal peptide" evidence="1">
    <location>
        <begin position="1"/>
        <end position="20"/>
    </location>
</feature>
<feature type="domain" description="SH3b" evidence="2">
    <location>
        <begin position="255"/>
        <end position="316"/>
    </location>
</feature>
<evidence type="ECO:0000256" key="1">
    <source>
        <dbReference type="SAM" id="SignalP"/>
    </source>
</evidence>